<dbReference type="EMBL" id="BLLF01003714">
    <property type="protein sequence ID" value="GFH28031.1"/>
    <property type="molecule type" value="Genomic_DNA"/>
</dbReference>
<evidence type="ECO:0000313" key="2">
    <source>
        <dbReference type="Proteomes" id="UP000485058"/>
    </source>
</evidence>
<reference evidence="1 2" key="1">
    <citation type="submission" date="2020-02" db="EMBL/GenBank/DDBJ databases">
        <title>Draft genome sequence of Haematococcus lacustris strain NIES-144.</title>
        <authorList>
            <person name="Morimoto D."/>
            <person name="Nakagawa S."/>
            <person name="Yoshida T."/>
            <person name="Sawayama S."/>
        </authorList>
    </citation>
    <scope>NUCLEOTIDE SEQUENCE [LARGE SCALE GENOMIC DNA]</scope>
    <source>
        <strain evidence="1 2">NIES-144</strain>
    </source>
</reference>
<keyword evidence="2" id="KW-1185">Reference proteome</keyword>
<sequence>MAGWVHRGVARVLGRVDEEVKAATRALADEMQWAEYDDEYDDSFDDADAGA</sequence>
<organism evidence="1 2">
    <name type="scientific">Haematococcus lacustris</name>
    <name type="common">Green alga</name>
    <name type="synonym">Haematococcus pluvialis</name>
    <dbReference type="NCBI Taxonomy" id="44745"/>
    <lineage>
        <taxon>Eukaryota</taxon>
        <taxon>Viridiplantae</taxon>
        <taxon>Chlorophyta</taxon>
        <taxon>core chlorophytes</taxon>
        <taxon>Chlorophyceae</taxon>
        <taxon>CS clade</taxon>
        <taxon>Chlamydomonadales</taxon>
        <taxon>Haematococcaceae</taxon>
        <taxon>Haematococcus</taxon>
    </lineage>
</organism>
<feature type="non-terminal residue" evidence="1">
    <location>
        <position position="51"/>
    </location>
</feature>
<comment type="caution">
    <text evidence="1">The sequence shown here is derived from an EMBL/GenBank/DDBJ whole genome shotgun (WGS) entry which is preliminary data.</text>
</comment>
<dbReference type="AlphaFoldDB" id="A0A6A0A6B7"/>
<proteinExistence type="predicted"/>
<evidence type="ECO:0000313" key="1">
    <source>
        <dbReference type="EMBL" id="GFH28031.1"/>
    </source>
</evidence>
<protein>
    <submittedName>
        <fullName evidence="1">Uncharacterized protein</fullName>
    </submittedName>
</protein>
<dbReference type="Proteomes" id="UP000485058">
    <property type="component" value="Unassembled WGS sequence"/>
</dbReference>
<gene>
    <name evidence="1" type="ORF">HaLaN_26444</name>
</gene>
<name>A0A6A0A6B7_HAELA</name>
<accession>A0A6A0A6B7</accession>